<evidence type="ECO:0008006" key="3">
    <source>
        <dbReference type="Google" id="ProtNLM"/>
    </source>
</evidence>
<evidence type="ECO:0000313" key="1">
    <source>
        <dbReference type="EMBL" id="KAL1511838.1"/>
    </source>
</evidence>
<proteinExistence type="predicted"/>
<keyword evidence="2" id="KW-1185">Reference proteome</keyword>
<dbReference type="Proteomes" id="UP001515480">
    <property type="component" value="Unassembled WGS sequence"/>
</dbReference>
<comment type="caution">
    <text evidence="1">The sequence shown here is derived from an EMBL/GenBank/DDBJ whole genome shotgun (WGS) entry which is preliminary data.</text>
</comment>
<dbReference type="Gene3D" id="3.30.70.1240">
    <property type="entry name" value="DOPA-like domains"/>
    <property type="match status" value="1"/>
</dbReference>
<reference evidence="1 2" key="1">
    <citation type="journal article" date="2024" name="Science">
        <title>Giant polyketide synthase enzymes in the biosynthesis of giant marine polyether toxins.</title>
        <authorList>
            <person name="Fallon T.R."/>
            <person name="Shende V.V."/>
            <person name="Wierzbicki I.H."/>
            <person name="Pendleton A.L."/>
            <person name="Watervoot N.F."/>
            <person name="Auber R.P."/>
            <person name="Gonzalez D.J."/>
            <person name="Wisecaver J.H."/>
            <person name="Moore B.S."/>
        </authorList>
    </citation>
    <scope>NUCLEOTIDE SEQUENCE [LARGE SCALE GENOMIC DNA]</scope>
    <source>
        <strain evidence="1 2">12B1</strain>
    </source>
</reference>
<organism evidence="1 2">
    <name type="scientific">Prymnesium parvum</name>
    <name type="common">Toxic golden alga</name>
    <dbReference type="NCBI Taxonomy" id="97485"/>
    <lineage>
        <taxon>Eukaryota</taxon>
        <taxon>Haptista</taxon>
        <taxon>Haptophyta</taxon>
        <taxon>Prymnesiophyceae</taxon>
        <taxon>Prymnesiales</taxon>
        <taxon>Prymnesiaceae</taxon>
        <taxon>Prymnesium</taxon>
    </lineage>
</organism>
<gene>
    <name evidence="1" type="ORF">AB1Y20_005123</name>
</gene>
<sequence length="278" mass="30116">MALASCVWGGLHNDVRCASAAYVAQYPNCSLFQYADGRPIPCQGIVGGDSCVFEGAFASTAPPIPASWHLHVFFPNVNCPNCSKVFTEEHANFTYSGAMALRGLIATKLNSLSEVIAGHVVDPIDAARAARDPDYNQCGDGYSIVAGAPANYHSEPCIFEVDAVQKLGPFTDPVTRKGYPNYSFLLPGQVWMPGLLGILREWLDGLRRSDAYTHYDMLLHPNTGCEVRDHIEAQSIEWLGTPHALLPQVFSCRALGCNQACPKKGSHPHLIPPANCTT</sequence>
<name>A0AB34J5C8_PRYPA</name>
<accession>A0AB34J5C8</accession>
<dbReference type="EMBL" id="JBGBPQ010000013">
    <property type="protein sequence ID" value="KAL1511838.1"/>
    <property type="molecule type" value="Genomic_DNA"/>
</dbReference>
<dbReference type="AlphaFoldDB" id="A0AB34J5C8"/>
<evidence type="ECO:0000313" key="2">
    <source>
        <dbReference type="Proteomes" id="UP001515480"/>
    </source>
</evidence>
<protein>
    <recommendedName>
        <fullName evidence="3">Alpha-1,6-mannosyl-glycoprotein 6-beta-N-acetylglucosaminyltransferase</fullName>
    </recommendedName>
</protein>
<dbReference type="InterPro" id="IPR023389">
    <property type="entry name" value="DOPA-like_sf"/>
</dbReference>